<gene>
    <name evidence="2" type="ORF">BCT50_14845</name>
</gene>
<dbReference type="EMBL" id="MCZJ01000047">
    <property type="protein sequence ID" value="PMM53707.1"/>
    <property type="molecule type" value="Genomic_DNA"/>
</dbReference>
<dbReference type="Proteomes" id="UP000235554">
    <property type="component" value="Unassembled WGS sequence"/>
</dbReference>
<dbReference type="AlphaFoldDB" id="A0A855IK74"/>
<keyword evidence="1" id="KW-0812">Transmembrane</keyword>
<name>A0A855IK74_9VIBR</name>
<sequence>MKLVGRLLGYEFFVPFLITCAIYGALFALIYFIYKTLRSFIVKFYISHSLKPDTNYKIQKIIAITKTINVPGELPDNYQSLWNSIYKNKNNYESMKSSIGFFELAMCNYKKSDTDSADLLEIIDLLDNFKEQVLRQSKYFYETREAINISLSYVLVSKHFLVSSDSL</sequence>
<evidence type="ECO:0000313" key="2">
    <source>
        <dbReference type="EMBL" id="PMM53707.1"/>
    </source>
</evidence>
<accession>A0A855IK74</accession>
<dbReference type="RefSeq" id="WP_102518249.1">
    <property type="nucleotide sequence ID" value="NZ_MCWT02000002.1"/>
</dbReference>
<reference evidence="3" key="1">
    <citation type="submission" date="2016-07" db="EMBL/GenBank/DDBJ databases">
        <title>Nontailed viruses are major unrecognized killers of bacteria in the ocean.</title>
        <authorList>
            <person name="Kauffman K."/>
            <person name="Hussain F."/>
            <person name="Yang J."/>
            <person name="Arevalo P."/>
            <person name="Brown J."/>
            <person name="Cutler M."/>
            <person name="Kelly L."/>
            <person name="Polz M.F."/>
        </authorList>
    </citation>
    <scope>NUCLEOTIDE SEQUENCE [LARGE SCALE GENOMIC DNA]</scope>
    <source>
        <strain evidence="3">10N.261.48.A1</strain>
    </source>
</reference>
<keyword evidence="1" id="KW-1133">Transmembrane helix</keyword>
<evidence type="ECO:0000313" key="3">
    <source>
        <dbReference type="Proteomes" id="UP000235554"/>
    </source>
</evidence>
<keyword evidence="1" id="KW-0472">Membrane</keyword>
<organism evidence="2 3">
    <name type="scientific">Vibrio lentus</name>
    <dbReference type="NCBI Taxonomy" id="136468"/>
    <lineage>
        <taxon>Bacteria</taxon>
        <taxon>Pseudomonadati</taxon>
        <taxon>Pseudomonadota</taxon>
        <taxon>Gammaproteobacteria</taxon>
        <taxon>Vibrionales</taxon>
        <taxon>Vibrionaceae</taxon>
        <taxon>Vibrio</taxon>
    </lineage>
</organism>
<feature type="transmembrane region" description="Helical" evidence="1">
    <location>
        <begin position="12"/>
        <end position="34"/>
    </location>
</feature>
<comment type="caution">
    <text evidence="2">The sequence shown here is derived from an EMBL/GenBank/DDBJ whole genome shotgun (WGS) entry which is preliminary data.</text>
</comment>
<proteinExistence type="predicted"/>
<evidence type="ECO:0000256" key="1">
    <source>
        <dbReference type="SAM" id="Phobius"/>
    </source>
</evidence>
<protein>
    <submittedName>
        <fullName evidence="2">Uncharacterized protein</fullName>
    </submittedName>
</protein>